<accession>A0ABV5U8J1</accession>
<evidence type="ECO:0000259" key="1">
    <source>
        <dbReference type="PROSITE" id="PS50943"/>
    </source>
</evidence>
<keyword evidence="3" id="KW-1185">Reference proteome</keyword>
<proteinExistence type="predicted"/>
<dbReference type="RefSeq" id="WP_378198395.1">
    <property type="nucleotide sequence ID" value="NZ_JBHMBK010000021.1"/>
</dbReference>
<sequence>MSEGVVKSPSAAQERLALGVVAAREQLQLTQEEFAEKASLSLKTVQRVELKRAAPQAKTFNGLDQGAGWLPGSARLLYEEGREPVEIGRVAESASGGRPAGLLESWTDEEIERLRGATRQQIADEAASIAKFAGEDAHFRFLHDVALIKLAAAGADSASR</sequence>
<name>A0ABV5U8J1_9PSEU</name>
<dbReference type="InterPro" id="IPR010982">
    <property type="entry name" value="Lambda_DNA-bd_dom_sf"/>
</dbReference>
<dbReference type="CDD" id="cd00093">
    <property type="entry name" value="HTH_XRE"/>
    <property type="match status" value="1"/>
</dbReference>
<evidence type="ECO:0000313" key="3">
    <source>
        <dbReference type="Proteomes" id="UP001589535"/>
    </source>
</evidence>
<dbReference type="EMBL" id="JBHMBK010000021">
    <property type="protein sequence ID" value="MFB9687664.1"/>
    <property type="molecule type" value="Genomic_DNA"/>
</dbReference>
<protein>
    <submittedName>
        <fullName evidence="2">Multiprotein-bridging factor 1 family protein</fullName>
    </submittedName>
</protein>
<organism evidence="2 3">
    <name type="scientific">Amycolatopsis plumensis</name>
    <dbReference type="NCBI Taxonomy" id="236508"/>
    <lineage>
        <taxon>Bacteria</taxon>
        <taxon>Bacillati</taxon>
        <taxon>Actinomycetota</taxon>
        <taxon>Actinomycetes</taxon>
        <taxon>Pseudonocardiales</taxon>
        <taxon>Pseudonocardiaceae</taxon>
        <taxon>Amycolatopsis</taxon>
    </lineage>
</organism>
<dbReference type="SUPFAM" id="SSF47413">
    <property type="entry name" value="lambda repressor-like DNA-binding domains"/>
    <property type="match status" value="1"/>
</dbReference>
<comment type="caution">
    <text evidence="2">The sequence shown here is derived from an EMBL/GenBank/DDBJ whole genome shotgun (WGS) entry which is preliminary data.</text>
</comment>
<dbReference type="PROSITE" id="PS50943">
    <property type="entry name" value="HTH_CROC1"/>
    <property type="match status" value="1"/>
</dbReference>
<gene>
    <name evidence="2" type="ORF">ACFFTO_26090</name>
</gene>
<dbReference type="Proteomes" id="UP001589535">
    <property type="component" value="Unassembled WGS sequence"/>
</dbReference>
<reference evidence="2 3" key="1">
    <citation type="submission" date="2024-09" db="EMBL/GenBank/DDBJ databases">
        <authorList>
            <person name="Sun Q."/>
            <person name="Mori K."/>
        </authorList>
    </citation>
    <scope>NUCLEOTIDE SEQUENCE [LARGE SCALE GENOMIC DNA]</scope>
    <source>
        <strain evidence="2 3">JCM 13852</strain>
    </source>
</reference>
<dbReference type="Pfam" id="PF01381">
    <property type="entry name" value="HTH_3"/>
    <property type="match status" value="1"/>
</dbReference>
<evidence type="ECO:0000313" key="2">
    <source>
        <dbReference type="EMBL" id="MFB9687664.1"/>
    </source>
</evidence>
<dbReference type="InterPro" id="IPR001387">
    <property type="entry name" value="Cro/C1-type_HTH"/>
</dbReference>
<dbReference type="Gene3D" id="1.10.260.40">
    <property type="entry name" value="lambda repressor-like DNA-binding domains"/>
    <property type="match status" value="1"/>
</dbReference>
<feature type="domain" description="HTH cro/C1-type" evidence="1">
    <location>
        <begin position="20"/>
        <end position="59"/>
    </location>
</feature>